<dbReference type="PANTHER" id="PTHR43317">
    <property type="entry name" value="THERMOSPERMINE SYNTHASE ACAULIS5"/>
    <property type="match status" value="1"/>
</dbReference>
<evidence type="ECO:0008006" key="4">
    <source>
        <dbReference type="Google" id="ProtNLM"/>
    </source>
</evidence>
<sequence length="338" mass="37624">MTSICISNQIRPLVSHPFQISRVFSPSNSPRNFNLSHKISPTPIKFLASKSKLKSEEPHFTNHKTKTTLTQEDGVPINHVKTLVNFKSKHNYIRVLEVSRKADHPFAGSRLLLLDKPGNIHSVSFLFKLLTNTYFDVFVTFPPILPQGPLGILGFGAGSAANLILRLYPEAEIYGWELDSDVISVGREYFGLSTLENENPDRLVVYAGDALEANVRDGFAGILVDLFSNGSLIPELQDPETWVRLKERLREGGRIMVNVGGSCVKAEDPLRDGNVVMEDTLKAMNVVFGHQVFVQSLGNRKADSSIALTGELPNLDMWKEALPSSLRCYVDMWTPFQG</sequence>
<name>A0A7J7L372_9MAGN</name>
<organism evidence="2 3">
    <name type="scientific">Kingdonia uniflora</name>
    <dbReference type="NCBI Taxonomy" id="39325"/>
    <lineage>
        <taxon>Eukaryota</taxon>
        <taxon>Viridiplantae</taxon>
        <taxon>Streptophyta</taxon>
        <taxon>Embryophyta</taxon>
        <taxon>Tracheophyta</taxon>
        <taxon>Spermatophyta</taxon>
        <taxon>Magnoliopsida</taxon>
        <taxon>Ranunculales</taxon>
        <taxon>Circaeasteraceae</taxon>
        <taxon>Kingdonia</taxon>
    </lineage>
</organism>
<protein>
    <recommendedName>
        <fullName evidence="4">S-adenosyl-L-methionine-dependent methyltransferase</fullName>
    </recommendedName>
</protein>
<dbReference type="Gene3D" id="3.40.50.150">
    <property type="entry name" value="Vaccinia Virus protein VP39"/>
    <property type="match status" value="1"/>
</dbReference>
<accession>A0A7J7L372</accession>
<dbReference type="OrthoDB" id="2016285at2759"/>
<dbReference type="FunFam" id="3.40.50.150:FF:000299">
    <property type="entry name" value="S-adenosyl-L-methionine-dependent methyltransferases superfamily protein"/>
    <property type="match status" value="1"/>
</dbReference>
<dbReference type="EMBL" id="JACGCM010002660">
    <property type="protein sequence ID" value="KAF6137029.1"/>
    <property type="molecule type" value="Genomic_DNA"/>
</dbReference>
<dbReference type="PANTHER" id="PTHR43317:SF1">
    <property type="entry name" value="THERMOSPERMINE SYNTHASE ACAULIS5"/>
    <property type="match status" value="1"/>
</dbReference>
<proteinExistence type="predicted"/>
<keyword evidence="1" id="KW-0620">Polyamine biosynthesis</keyword>
<keyword evidence="3" id="KW-1185">Reference proteome</keyword>
<evidence type="ECO:0000256" key="1">
    <source>
        <dbReference type="ARBA" id="ARBA00023115"/>
    </source>
</evidence>
<evidence type="ECO:0000313" key="3">
    <source>
        <dbReference type="Proteomes" id="UP000541444"/>
    </source>
</evidence>
<dbReference type="AlphaFoldDB" id="A0A7J7L372"/>
<evidence type="ECO:0000313" key="2">
    <source>
        <dbReference type="EMBL" id="KAF6137029.1"/>
    </source>
</evidence>
<dbReference type="GO" id="GO:0006596">
    <property type="term" value="P:polyamine biosynthetic process"/>
    <property type="evidence" value="ECO:0007669"/>
    <property type="project" value="UniProtKB-KW"/>
</dbReference>
<dbReference type="InterPro" id="IPR029063">
    <property type="entry name" value="SAM-dependent_MTases_sf"/>
</dbReference>
<comment type="caution">
    <text evidence="2">The sequence shown here is derived from an EMBL/GenBank/DDBJ whole genome shotgun (WGS) entry which is preliminary data.</text>
</comment>
<dbReference type="Proteomes" id="UP000541444">
    <property type="component" value="Unassembled WGS sequence"/>
</dbReference>
<gene>
    <name evidence="2" type="ORF">GIB67_030793</name>
</gene>
<dbReference type="SUPFAM" id="SSF53335">
    <property type="entry name" value="S-adenosyl-L-methionine-dependent methyltransferases"/>
    <property type="match status" value="1"/>
</dbReference>
<reference evidence="2 3" key="1">
    <citation type="journal article" date="2020" name="IScience">
        <title>Genome Sequencing of the Endangered Kingdonia uniflora (Circaeasteraceae, Ranunculales) Reveals Potential Mechanisms of Evolutionary Specialization.</title>
        <authorList>
            <person name="Sun Y."/>
            <person name="Deng T."/>
            <person name="Zhang A."/>
            <person name="Moore M.J."/>
            <person name="Landis J.B."/>
            <person name="Lin N."/>
            <person name="Zhang H."/>
            <person name="Zhang X."/>
            <person name="Huang J."/>
            <person name="Zhang X."/>
            <person name="Sun H."/>
            <person name="Wang H."/>
        </authorList>
    </citation>
    <scope>NUCLEOTIDE SEQUENCE [LARGE SCALE GENOMIC DNA]</scope>
    <source>
        <strain evidence="2">TB1705</strain>
        <tissue evidence="2">Leaf</tissue>
    </source>
</reference>
<dbReference type="GO" id="GO:0010487">
    <property type="term" value="F:thermospermine synthase activity"/>
    <property type="evidence" value="ECO:0007669"/>
    <property type="project" value="TreeGrafter"/>
</dbReference>